<sequence>MSPPPLENPASEEVDDKQTKPEPEGPNFTKIHGQVNPILHGARYVNGQIIEFRNVSSGTAQQVVSWYKHKLFDFQLYRLRLNCNYKHRIVQFKFSHPAGEALTEALRSKFTMWIWNSFRDIGGISRSISKDFQMLSYCPSPILSPVVPRTFLLTPALSIRPNQKNHDTEFPPLVIDYAFSPTNSPSELLRHWHDLYRSRDLWFSHSKTKTQIIILALFSPAATEKDAEEQGGEEEGEGEQAQVPRQNTLSINNSRNIRIQGRMDVWRYDKNWKTGRLTDEVILFPRPWDHQKQEEKITFKIQEIFGESFDFRFDESDIPEDMEFVLDVKGLRKHMQENRNIMNLWAV</sequence>
<proteinExistence type="predicted"/>
<evidence type="ECO:0000313" key="3">
    <source>
        <dbReference type="Proteomes" id="UP000297595"/>
    </source>
</evidence>
<accession>A0A8H2DS25</accession>
<feature type="region of interest" description="Disordered" evidence="1">
    <location>
        <begin position="224"/>
        <end position="246"/>
    </location>
</feature>
<evidence type="ECO:0000313" key="2">
    <source>
        <dbReference type="EMBL" id="TGJ66335.1"/>
    </source>
</evidence>
<name>A0A8H2DS25_ORBOL</name>
<dbReference type="Proteomes" id="UP000297595">
    <property type="component" value="Unassembled WGS sequence"/>
</dbReference>
<feature type="compositionally biased region" description="Acidic residues" evidence="1">
    <location>
        <begin position="226"/>
        <end position="238"/>
    </location>
</feature>
<reference evidence="2 3" key="1">
    <citation type="submission" date="2019-03" db="EMBL/GenBank/DDBJ databases">
        <title>Nematode-trapping fungi genome.</title>
        <authorList>
            <person name="Vidal-Diez De Ulzurrun G."/>
        </authorList>
    </citation>
    <scope>NUCLEOTIDE SEQUENCE [LARGE SCALE GENOMIC DNA]</scope>
    <source>
        <strain evidence="2 3">TWF154</strain>
    </source>
</reference>
<organism evidence="2 3">
    <name type="scientific">Orbilia oligospora</name>
    <name type="common">Nematode-trapping fungus</name>
    <name type="synonym">Arthrobotrys oligospora</name>
    <dbReference type="NCBI Taxonomy" id="2813651"/>
    <lineage>
        <taxon>Eukaryota</taxon>
        <taxon>Fungi</taxon>
        <taxon>Dikarya</taxon>
        <taxon>Ascomycota</taxon>
        <taxon>Pezizomycotina</taxon>
        <taxon>Orbiliomycetes</taxon>
        <taxon>Orbiliales</taxon>
        <taxon>Orbiliaceae</taxon>
        <taxon>Orbilia</taxon>
    </lineage>
</organism>
<dbReference type="AlphaFoldDB" id="A0A8H2DS25"/>
<feature type="region of interest" description="Disordered" evidence="1">
    <location>
        <begin position="1"/>
        <end position="32"/>
    </location>
</feature>
<dbReference type="EMBL" id="SOZJ01000005">
    <property type="protein sequence ID" value="TGJ66335.1"/>
    <property type="molecule type" value="Genomic_DNA"/>
</dbReference>
<evidence type="ECO:0000256" key="1">
    <source>
        <dbReference type="SAM" id="MobiDB-lite"/>
    </source>
</evidence>
<comment type="caution">
    <text evidence="2">The sequence shown here is derived from an EMBL/GenBank/DDBJ whole genome shotgun (WGS) entry which is preliminary data.</text>
</comment>
<gene>
    <name evidence="2" type="ORF">EYR41_007979</name>
</gene>
<protein>
    <submittedName>
        <fullName evidence="2">Uncharacterized protein</fullName>
    </submittedName>
</protein>